<evidence type="ECO:0000256" key="1">
    <source>
        <dbReference type="SAM" id="MobiDB-lite"/>
    </source>
</evidence>
<dbReference type="RefSeq" id="XP_062687333.1">
    <property type="nucleotide sequence ID" value="XM_062824044.1"/>
</dbReference>
<proteinExistence type="predicted"/>
<feature type="region of interest" description="Disordered" evidence="1">
    <location>
        <begin position="525"/>
        <end position="544"/>
    </location>
</feature>
<comment type="caution">
    <text evidence="2">The sequence shown here is derived from an EMBL/GenBank/DDBJ whole genome shotgun (WGS) entry which is preliminary data.</text>
</comment>
<sequence>METKTFDVVYDPSRSAKDITIRLAMPVEEDLGPDLDEFCRLRRLGQFKDARSLYRARLERHSTTPYIFLHYAEMLVVSGDYRSFHELTYPQVGRNTGQESLADLKLRTNFELLRLLSRPSTSVYTRDSIFTVQEALESLNKEQEFGSTELYALCLQVLNHLRNSHHWNIISQTTEDAKKIFDWKGLYYQLLGEDRIWDFRDLVVTTVSLFGWEETGSMLFDSTPSHEIPELIHRDWLQSCDDGATVLGLLDIFTSLALESSARDNTRPGVLGAFIKHAPVLAEYVQRCGPDAVTTRPFIQWILAKTVAELRMAPGFQYTGLDNWDGLLVNQGESLHLPVFVPLNPSEKPSWRMFLATSNTTQRSATKVAYRAALHTDDLYLQAMALKLLSLQLDNPREPLRTLSLLQMGMQGDIDGSLSTSLSRYLLVENLSEARSLVQELSDFDSLSGGESLLYSGVNPCLLWARDVILGHLLAAISGPKSAGAREWERNVRIYGSKLPEDIRCFIKDRLHVPVPPVTTAPTRLSNITGDQSHQPHDVPSNPMIRDRDVRSHLSEADSGYENRLSKQSQVITDRAYGLTPRTCSINSNYLLA</sequence>
<keyword evidence="3" id="KW-1185">Reference proteome</keyword>
<dbReference type="GeneID" id="87861198"/>
<evidence type="ECO:0000313" key="2">
    <source>
        <dbReference type="EMBL" id="KAK3355955.1"/>
    </source>
</evidence>
<reference evidence="2" key="2">
    <citation type="submission" date="2023-06" db="EMBL/GenBank/DDBJ databases">
        <authorList>
            <consortium name="Lawrence Berkeley National Laboratory"/>
            <person name="Haridas S."/>
            <person name="Hensen N."/>
            <person name="Bonometti L."/>
            <person name="Westerberg I."/>
            <person name="Brannstrom I.O."/>
            <person name="Guillou S."/>
            <person name="Cros-Aarteil S."/>
            <person name="Calhoun S."/>
            <person name="Kuo A."/>
            <person name="Mondo S."/>
            <person name="Pangilinan J."/>
            <person name="Riley R."/>
            <person name="Labutti K."/>
            <person name="Andreopoulos B."/>
            <person name="Lipzen A."/>
            <person name="Chen C."/>
            <person name="Yanf M."/>
            <person name="Daum C."/>
            <person name="Ng V."/>
            <person name="Clum A."/>
            <person name="Steindorff A."/>
            <person name="Ohm R."/>
            <person name="Martin F."/>
            <person name="Silar P."/>
            <person name="Natvig D."/>
            <person name="Lalanne C."/>
            <person name="Gautier V."/>
            <person name="Ament-Velasquez S.L."/>
            <person name="Kruys A."/>
            <person name="Hutchinson M.I."/>
            <person name="Powell A.J."/>
            <person name="Barry K."/>
            <person name="Miller A.N."/>
            <person name="Grigoriev I.V."/>
            <person name="Debuchy R."/>
            <person name="Gladieux P."/>
            <person name="Thoren M.H."/>
            <person name="Johannesson H."/>
        </authorList>
    </citation>
    <scope>NUCLEOTIDE SEQUENCE</scope>
    <source>
        <strain evidence="2">CBS 560.94</strain>
    </source>
</reference>
<evidence type="ECO:0000313" key="3">
    <source>
        <dbReference type="Proteomes" id="UP001278500"/>
    </source>
</evidence>
<dbReference type="AlphaFoldDB" id="A0AAE0MWY5"/>
<dbReference type="EMBL" id="JAUEPP010000001">
    <property type="protein sequence ID" value="KAK3355955.1"/>
    <property type="molecule type" value="Genomic_DNA"/>
</dbReference>
<protein>
    <submittedName>
        <fullName evidence="2">Uncharacterized protein</fullName>
    </submittedName>
</protein>
<organism evidence="2 3">
    <name type="scientific">Neurospora tetraspora</name>
    <dbReference type="NCBI Taxonomy" id="94610"/>
    <lineage>
        <taxon>Eukaryota</taxon>
        <taxon>Fungi</taxon>
        <taxon>Dikarya</taxon>
        <taxon>Ascomycota</taxon>
        <taxon>Pezizomycotina</taxon>
        <taxon>Sordariomycetes</taxon>
        <taxon>Sordariomycetidae</taxon>
        <taxon>Sordariales</taxon>
        <taxon>Sordariaceae</taxon>
        <taxon>Neurospora</taxon>
    </lineage>
</organism>
<accession>A0AAE0MWY5</accession>
<reference evidence="2" key="1">
    <citation type="journal article" date="2023" name="Mol. Phylogenet. Evol.">
        <title>Genome-scale phylogeny and comparative genomics of the fungal order Sordariales.</title>
        <authorList>
            <person name="Hensen N."/>
            <person name="Bonometti L."/>
            <person name="Westerberg I."/>
            <person name="Brannstrom I.O."/>
            <person name="Guillou S."/>
            <person name="Cros-Aarteil S."/>
            <person name="Calhoun S."/>
            <person name="Haridas S."/>
            <person name="Kuo A."/>
            <person name="Mondo S."/>
            <person name="Pangilinan J."/>
            <person name="Riley R."/>
            <person name="LaButti K."/>
            <person name="Andreopoulos B."/>
            <person name="Lipzen A."/>
            <person name="Chen C."/>
            <person name="Yan M."/>
            <person name="Daum C."/>
            <person name="Ng V."/>
            <person name="Clum A."/>
            <person name="Steindorff A."/>
            <person name="Ohm R.A."/>
            <person name="Martin F."/>
            <person name="Silar P."/>
            <person name="Natvig D.O."/>
            <person name="Lalanne C."/>
            <person name="Gautier V."/>
            <person name="Ament-Velasquez S.L."/>
            <person name="Kruys A."/>
            <person name="Hutchinson M.I."/>
            <person name="Powell A.J."/>
            <person name="Barry K."/>
            <person name="Miller A.N."/>
            <person name="Grigoriev I.V."/>
            <person name="Debuchy R."/>
            <person name="Gladieux P."/>
            <person name="Hiltunen Thoren M."/>
            <person name="Johannesson H."/>
        </authorList>
    </citation>
    <scope>NUCLEOTIDE SEQUENCE</scope>
    <source>
        <strain evidence="2">CBS 560.94</strain>
    </source>
</reference>
<gene>
    <name evidence="2" type="ORF">B0H65DRAFT_416543</name>
</gene>
<name>A0AAE0MWY5_9PEZI</name>
<dbReference type="Proteomes" id="UP001278500">
    <property type="component" value="Unassembled WGS sequence"/>
</dbReference>